<dbReference type="RefSeq" id="WP_068899662.1">
    <property type="nucleotide sequence ID" value="NZ_BDCX01000011.1"/>
</dbReference>
<sequence length="90" mass="9416">MLTPRLHRIAPPDCLSGASEPLSPLTPEHRIAPLLRGEPADATGQTSEVTPGFTGTARLADARPHTATATCGAWPWTLKPIPLGPTGGMR</sequence>
<protein>
    <submittedName>
        <fullName evidence="2">Uncharacterized protein</fullName>
    </submittedName>
</protein>
<keyword evidence="3" id="KW-1185">Reference proteome</keyword>
<dbReference type="Proteomes" id="UP000077701">
    <property type="component" value="Unassembled WGS sequence"/>
</dbReference>
<feature type="region of interest" description="Disordered" evidence="1">
    <location>
        <begin position="1"/>
        <end position="61"/>
    </location>
</feature>
<proteinExistence type="predicted"/>
<gene>
    <name evidence="2" type="ORF">PS9374_04464</name>
</gene>
<reference evidence="3" key="2">
    <citation type="submission" date="2016-04" db="EMBL/GenBank/DDBJ databases">
        <title>Planomonospora sphaerica JCM9374 whole genome shotgun sequence.</title>
        <authorList>
            <person name="Suzuki T."/>
            <person name="Dohra H."/>
            <person name="Kodani S."/>
        </authorList>
    </citation>
    <scope>NUCLEOTIDE SEQUENCE [LARGE SCALE GENOMIC DNA]</scope>
    <source>
        <strain evidence="3">JCM 9374</strain>
    </source>
</reference>
<reference evidence="2 3" key="1">
    <citation type="journal article" date="2016" name="Genome Announc.">
        <title>Draft Genome Sequence of Planomonospora sphaerica JCM9374, a Rare Actinomycete.</title>
        <authorList>
            <person name="Dohra H."/>
            <person name="Suzuki T."/>
            <person name="Inoue Y."/>
            <person name="Kodani S."/>
        </authorList>
    </citation>
    <scope>NUCLEOTIDE SEQUENCE [LARGE SCALE GENOMIC DNA]</scope>
    <source>
        <strain evidence="2 3">JCM 9374</strain>
    </source>
</reference>
<evidence type="ECO:0000313" key="2">
    <source>
        <dbReference type="EMBL" id="GAT68799.1"/>
    </source>
</evidence>
<comment type="caution">
    <text evidence="2">The sequence shown here is derived from an EMBL/GenBank/DDBJ whole genome shotgun (WGS) entry which is preliminary data.</text>
</comment>
<evidence type="ECO:0000256" key="1">
    <source>
        <dbReference type="SAM" id="MobiDB-lite"/>
    </source>
</evidence>
<dbReference type="STRING" id="161355.PS9374_04464"/>
<evidence type="ECO:0000313" key="3">
    <source>
        <dbReference type="Proteomes" id="UP000077701"/>
    </source>
</evidence>
<name>A0A171DIU3_9ACTN</name>
<dbReference type="AlphaFoldDB" id="A0A171DIU3"/>
<dbReference type="EMBL" id="BDCX01000011">
    <property type="protein sequence ID" value="GAT68799.1"/>
    <property type="molecule type" value="Genomic_DNA"/>
</dbReference>
<accession>A0A171DIU3</accession>
<organism evidence="2 3">
    <name type="scientific">Planomonospora sphaerica</name>
    <dbReference type="NCBI Taxonomy" id="161355"/>
    <lineage>
        <taxon>Bacteria</taxon>
        <taxon>Bacillati</taxon>
        <taxon>Actinomycetota</taxon>
        <taxon>Actinomycetes</taxon>
        <taxon>Streptosporangiales</taxon>
        <taxon>Streptosporangiaceae</taxon>
        <taxon>Planomonospora</taxon>
    </lineage>
</organism>